<name>A0A7G6E294_THEFR</name>
<reference evidence="8 9" key="1">
    <citation type="journal article" date="2019" name="Front. Microbiol.">
        <title>Thermoanaerosceptrum fracticalcis gen. nov. sp. nov., a Novel Fumarate-Fermenting Microorganism From a Deep Fractured Carbonate Aquifer of the US Great Basin.</title>
        <authorList>
            <person name="Hamilton-Brehm S.D."/>
            <person name="Stewart L.E."/>
            <person name="Zavarin M."/>
            <person name="Caldwell M."/>
            <person name="Lawson P.A."/>
            <person name="Onstott T.C."/>
            <person name="Grzymski J."/>
            <person name="Neveux I."/>
            <person name="Lollar B.S."/>
            <person name="Russell C.E."/>
            <person name="Moser D.P."/>
        </authorList>
    </citation>
    <scope>NUCLEOTIDE SEQUENCE [LARGE SCALE GENOMIC DNA]</scope>
    <source>
        <strain evidence="8 9">DRI-13</strain>
    </source>
</reference>
<comment type="similarity">
    <text evidence="2">Belongs to the membrane fusion protein (MFP) (TC 8.A.1) family.</text>
</comment>
<gene>
    <name evidence="8" type="ORF">BR63_07640</name>
</gene>
<feature type="domain" description="YknX-like beta-barrel" evidence="7">
    <location>
        <begin position="238"/>
        <end position="317"/>
    </location>
</feature>
<dbReference type="PANTHER" id="PTHR32347:SF14">
    <property type="entry name" value="EFFLUX SYSTEM COMPONENT YKNX-RELATED"/>
    <property type="match status" value="1"/>
</dbReference>
<organism evidence="8 9">
    <name type="scientific">Thermanaerosceptrum fracticalcis</name>
    <dbReference type="NCBI Taxonomy" id="1712410"/>
    <lineage>
        <taxon>Bacteria</taxon>
        <taxon>Bacillati</taxon>
        <taxon>Bacillota</taxon>
        <taxon>Clostridia</taxon>
        <taxon>Eubacteriales</taxon>
        <taxon>Peptococcaceae</taxon>
        <taxon>Thermanaerosceptrum</taxon>
    </lineage>
</organism>
<dbReference type="Pfam" id="PF25990">
    <property type="entry name" value="Beta-barrel_YknX"/>
    <property type="match status" value="1"/>
</dbReference>
<dbReference type="KEGG" id="tfr:BR63_07640"/>
<comment type="subcellular location">
    <subcellularLocation>
        <location evidence="1">Cell envelope</location>
    </subcellularLocation>
</comment>
<dbReference type="InterPro" id="IPR058637">
    <property type="entry name" value="YknX-like_C"/>
</dbReference>
<dbReference type="InterPro" id="IPR006143">
    <property type="entry name" value="RND_pump_MFP"/>
</dbReference>
<evidence type="ECO:0000256" key="2">
    <source>
        <dbReference type="ARBA" id="ARBA00009477"/>
    </source>
</evidence>
<dbReference type="NCBIfam" id="TIGR01730">
    <property type="entry name" value="RND_mfp"/>
    <property type="match status" value="1"/>
</dbReference>
<keyword evidence="5" id="KW-0812">Transmembrane</keyword>
<dbReference type="GO" id="GO:0030313">
    <property type="term" value="C:cell envelope"/>
    <property type="evidence" value="ECO:0007669"/>
    <property type="project" value="UniProtKB-SubCell"/>
</dbReference>
<dbReference type="GO" id="GO:0022857">
    <property type="term" value="F:transmembrane transporter activity"/>
    <property type="evidence" value="ECO:0007669"/>
    <property type="project" value="InterPro"/>
</dbReference>
<feature type="domain" description="YknX-like C-terminal permuted SH3-like" evidence="6">
    <location>
        <begin position="326"/>
        <end position="392"/>
    </location>
</feature>
<evidence type="ECO:0000256" key="3">
    <source>
        <dbReference type="ARBA" id="ARBA00023054"/>
    </source>
</evidence>
<dbReference type="Pfam" id="PF25989">
    <property type="entry name" value="YknX_C"/>
    <property type="match status" value="1"/>
</dbReference>
<evidence type="ECO:0000313" key="9">
    <source>
        <dbReference type="Proteomes" id="UP000515847"/>
    </source>
</evidence>
<keyword evidence="9" id="KW-1185">Reference proteome</keyword>
<feature type="coiled-coil region" evidence="4">
    <location>
        <begin position="128"/>
        <end position="198"/>
    </location>
</feature>
<dbReference type="EMBL" id="CP045798">
    <property type="protein sequence ID" value="QNB46198.1"/>
    <property type="molecule type" value="Genomic_DNA"/>
</dbReference>
<dbReference type="GO" id="GO:0016020">
    <property type="term" value="C:membrane"/>
    <property type="evidence" value="ECO:0007669"/>
    <property type="project" value="InterPro"/>
</dbReference>
<dbReference type="AlphaFoldDB" id="A0A7G6E294"/>
<dbReference type="PANTHER" id="PTHR32347">
    <property type="entry name" value="EFFLUX SYSTEM COMPONENT YKNX-RELATED"/>
    <property type="match status" value="1"/>
</dbReference>
<dbReference type="Gene3D" id="2.40.420.20">
    <property type="match status" value="1"/>
</dbReference>
<dbReference type="InterPro" id="IPR058636">
    <property type="entry name" value="Beta-barrel_YknX"/>
</dbReference>
<accession>A0A7G6E294</accession>
<evidence type="ECO:0000313" key="8">
    <source>
        <dbReference type="EMBL" id="QNB46198.1"/>
    </source>
</evidence>
<evidence type="ECO:0000256" key="1">
    <source>
        <dbReference type="ARBA" id="ARBA00004196"/>
    </source>
</evidence>
<feature type="transmembrane region" description="Helical" evidence="5">
    <location>
        <begin position="12"/>
        <end position="31"/>
    </location>
</feature>
<keyword evidence="3 4" id="KW-0175">Coiled coil</keyword>
<dbReference type="OrthoDB" id="9791520at2"/>
<evidence type="ECO:0000259" key="7">
    <source>
        <dbReference type="Pfam" id="PF25990"/>
    </source>
</evidence>
<dbReference type="RefSeq" id="WP_034422378.1">
    <property type="nucleotide sequence ID" value="NZ_CP045798.1"/>
</dbReference>
<dbReference type="Gene3D" id="2.40.30.170">
    <property type="match status" value="1"/>
</dbReference>
<keyword evidence="5" id="KW-1133">Transmembrane helix</keyword>
<proteinExistence type="inferred from homology"/>
<dbReference type="InterPro" id="IPR050465">
    <property type="entry name" value="UPF0194_transport"/>
</dbReference>
<evidence type="ECO:0000259" key="6">
    <source>
        <dbReference type="Pfam" id="PF25989"/>
    </source>
</evidence>
<dbReference type="Proteomes" id="UP000515847">
    <property type="component" value="Chromosome"/>
</dbReference>
<evidence type="ECO:0000256" key="4">
    <source>
        <dbReference type="SAM" id="Coils"/>
    </source>
</evidence>
<protein>
    <submittedName>
        <fullName evidence="8">Efflux RND transporter periplasmic adaptor subunit</fullName>
    </submittedName>
</protein>
<dbReference type="Gene3D" id="2.40.50.100">
    <property type="match status" value="1"/>
</dbReference>
<dbReference type="SUPFAM" id="SSF111369">
    <property type="entry name" value="HlyD-like secretion proteins"/>
    <property type="match status" value="1"/>
</dbReference>
<keyword evidence="5" id="KW-0472">Membrane</keyword>
<sequence length="398" mass="43942">MHLAWQLPRKKWLVTGTILLLILGLVSYKVWSGQSNKSVIIVKTAQVKKQDLEANIYTTGTLQPAQQKEYYAKAATTVKEILKEPGTKVTQGEPIVILDDSQALLDLGQAESTLALQESEYRKGLSNKLFLEKKLEDAQKNLQRQEQLYELGAVALKEIEGYRLEVASLENQLAAIDLKALEAQVNKAKLALQGAREVATSTVITSPFDGTVLKIGVKENQPVTPGMFIASIGDVHTLEVNCSVNEYDALKLKIGQKAQISSEGLREKKFSGEITQVAPQAEVEQTTTGSENRVKVKLTLTEKVEELKPGYSVNVKILTDKKADALIVPIEALLQRDGKDVVFVYQDGLAVLREVKKGLSTELYQEITEGLAQGELVIITSQEKLKDNTRVKTNDKNK</sequence>
<evidence type="ECO:0000256" key="5">
    <source>
        <dbReference type="SAM" id="Phobius"/>
    </source>
</evidence>